<protein>
    <recommendedName>
        <fullName evidence="2">3-hydroxyacyl-CoA dehydrogenase</fullName>
    </recommendedName>
</protein>
<dbReference type="InterPro" id="IPR029045">
    <property type="entry name" value="ClpP/crotonase-like_dom_sf"/>
</dbReference>
<dbReference type="EMBL" id="UOFJ01000429">
    <property type="protein sequence ID" value="VAW69457.1"/>
    <property type="molecule type" value="Genomic_DNA"/>
</dbReference>
<name>A0A3B0Y1J0_9ZZZZ</name>
<proteinExistence type="predicted"/>
<reference evidence="1" key="1">
    <citation type="submission" date="2018-06" db="EMBL/GenBank/DDBJ databases">
        <authorList>
            <person name="Zhirakovskaya E."/>
        </authorList>
    </citation>
    <scope>NUCLEOTIDE SEQUENCE</scope>
</reference>
<organism evidence="1">
    <name type="scientific">hydrothermal vent metagenome</name>
    <dbReference type="NCBI Taxonomy" id="652676"/>
    <lineage>
        <taxon>unclassified sequences</taxon>
        <taxon>metagenomes</taxon>
        <taxon>ecological metagenomes</taxon>
    </lineage>
</organism>
<evidence type="ECO:0000313" key="1">
    <source>
        <dbReference type="EMBL" id="VAW69457.1"/>
    </source>
</evidence>
<sequence>MSYKNWTKEIDSEDICWLHLDIADCTTNILRADVLDELDEILNELAHTLPAGIIFVSDKDNGFIAGADINEFTEITTQDQAEKMLRRGHDIMN</sequence>
<dbReference type="Gene3D" id="3.90.226.10">
    <property type="entry name" value="2-enoyl-CoA Hydratase, Chain A, domain 1"/>
    <property type="match status" value="1"/>
</dbReference>
<feature type="non-terminal residue" evidence="1">
    <location>
        <position position="93"/>
    </location>
</feature>
<accession>A0A3B0Y1J0</accession>
<dbReference type="AlphaFoldDB" id="A0A3B0Y1J0"/>
<evidence type="ECO:0008006" key="2">
    <source>
        <dbReference type="Google" id="ProtNLM"/>
    </source>
</evidence>
<dbReference type="SUPFAM" id="SSF52096">
    <property type="entry name" value="ClpP/crotonase"/>
    <property type="match status" value="1"/>
</dbReference>
<gene>
    <name evidence="1" type="ORF">MNBD_GAMMA10-1062</name>
</gene>